<evidence type="ECO:0000313" key="3">
    <source>
        <dbReference type="Proteomes" id="UP000515406"/>
    </source>
</evidence>
<evidence type="ECO:0000313" key="4">
    <source>
        <dbReference type="Proteomes" id="UP001187425"/>
    </source>
</evidence>
<dbReference type="Proteomes" id="UP001187425">
    <property type="component" value="Unassembled WGS sequence"/>
</dbReference>
<dbReference type="Proteomes" id="UP000515406">
    <property type="component" value="Chromosome"/>
</dbReference>
<dbReference type="RefSeq" id="WP_180313786.1">
    <property type="nucleotide sequence ID" value="NZ_JAJTZG010000206.1"/>
</dbReference>
<gene>
    <name evidence="1" type="ORF">CFBP498_26430</name>
    <name evidence="2" type="ORF">R4K57_09330</name>
</gene>
<dbReference type="EMBL" id="JAWMQI010000028">
    <property type="protein sequence ID" value="MDV7248605.1"/>
    <property type="molecule type" value="Genomic_DNA"/>
</dbReference>
<dbReference type="EMBL" id="LR828257">
    <property type="protein sequence ID" value="CAD0339201.1"/>
    <property type="molecule type" value="Genomic_DNA"/>
</dbReference>
<dbReference type="EMBL" id="LR828257">
    <property type="protein sequence ID" value="CAD0339203.1"/>
    <property type="molecule type" value="Genomic_DNA"/>
</dbReference>
<accession>A0A6V7DRC4</accession>
<reference evidence="2 4" key="2">
    <citation type="submission" date="2023-10" db="EMBL/GenBank/DDBJ databases">
        <title>A new tool for lettuce pathogen research.</title>
        <authorList>
            <person name="Horton K.N."/>
            <person name="Cseke L.J."/>
            <person name="Badiwe M."/>
            <person name="Tesfaye D."/>
            <person name="Klein A."/>
            <person name="Su J."/>
            <person name="Potnis N."/>
            <person name="Gassmann W."/>
        </authorList>
    </citation>
    <scope>NUCLEOTIDE SEQUENCE [LARGE SCALE GENOMIC DNA]</scope>
    <source>
        <strain evidence="2 4">JSKH1901</strain>
    </source>
</reference>
<evidence type="ECO:0000313" key="1">
    <source>
        <dbReference type="EMBL" id="CAD0339201.1"/>
    </source>
</evidence>
<proteinExistence type="predicted"/>
<evidence type="ECO:0000313" key="2">
    <source>
        <dbReference type="EMBL" id="MDV7248605.1"/>
    </source>
</evidence>
<organism evidence="1 3">
    <name type="scientific">Xanthomonas hortorum pv. vitians</name>
    <dbReference type="NCBI Taxonomy" id="83224"/>
    <lineage>
        <taxon>Bacteria</taxon>
        <taxon>Pseudomonadati</taxon>
        <taxon>Pseudomonadota</taxon>
        <taxon>Gammaproteobacteria</taxon>
        <taxon>Lysobacterales</taxon>
        <taxon>Lysobacteraceae</taxon>
        <taxon>Xanthomonas</taxon>
    </lineage>
</organism>
<keyword evidence="3" id="KW-1185">Reference proteome</keyword>
<name>A0A6V7DRC4_9XANT</name>
<dbReference type="AlphaFoldDB" id="A0A6V7DRC4"/>
<reference evidence="1 3" key="1">
    <citation type="submission" date="2020-07" db="EMBL/GenBank/DDBJ databases">
        <authorList>
            <person name="Pothier F. J."/>
        </authorList>
    </citation>
    <scope>NUCLEOTIDE SEQUENCE [LARGE SCALE GENOMIC DNA]</scope>
    <source>
        <strain evidence="1 3">CFBP 498</strain>
    </source>
</reference>
<sequence>MSVSRCITKALDIAKAPRQQWKAAVDALPERCQHTEICTGGIGCRVRIADYLRVQYRAQARREQLKGGGAR</sequence>
<protein>
    <submittedName>
        <fullName evidence="1">Uncharacterized protein</fullName>
    </submittedName>
</protein>